<evidence type="ECO:0000313" key="2">
    <source>
        <dbReference type="EMBL" id="EXC24149.1"/>
    </source>
</evidence>
<evidence type="ECO:0000256" key="1">
    <source>
        <dbReference type="SAM" id="MobiDB-lite"/>
    </source>
</evidence>
<feature type="region of interest" description="Disordered" evidence="1">
    <location>
        <begin position="1"/>
        <end position="40"/>
    </location>
</feature>
<dbReference type="Proteomes" id="UP000030645">
    <property type="component" value="Unassembled WGS sequence"/>
</dbReference>
<dbReference type="AlphaFoldDB" id="W9S306"/>
<gene>
    <name evidence="2" type="ORF">L484_015164</name>
</gene>
<sequence length="79" mass="8338">MITGGSARATNTREYPRTTGSAKAATKTGRSSIKSAKDTHARIRGVAATISGKSSEDEVLLVAEAGIFRHISRYTSVNN</sequence>
<dbReference type="EMBL" id="KE346013">
    <property type="protein sequence ID" value="EXC24149.1"/>
    <property type="molecule type" value="Genomic_DNA"/>
</dbReference>
<keyword evidence="3" id="KW-1185">Reference proteome</keyword>
<name>W9S306_9ROSA</name>
<accession>W9S306</accession>
<evidence type="ECO:0000313" key="3">
    <source>
        <dbReference type="Proteomes" id="UP000030645"/>
    </source>
</evidence>
<feature type="compositionally biased region" description="Low complexity" evidence="1">
    <location>
        <begin position="18"/>
        <end position="29"/>
    </location>
</feature>
<proteinExistence type="predicted"/>
<reference evidence="3" key="1">
    <citation type="submission" date="2013-01" db="EMBL/GenBank/DDBJ databases">
        <title>Draft Genome Sequence of a Mulberry Tree, Morus notabilis C.K. Schneid.</title>
        <authorList>
            <person name="He N."/>
            <person name="Zhao S."/>
        </authorList>
    </citation>
    <scope>NUCLEOTIDE SEQUENCE</scope>
</reference>
<protein>
    <submittedName>
        <fullName evidence="2">Uncharacterized protein</fullName>
    </submittedName>
</protein>
<organism evidence="2 3">
    <name type="scientific">Morus notabilis</name>
    <dbReference type="NCBI Taxonomy" id="981085"/>
    <lineage>
        <taxon>Eukaryota</taxon>
        <taxon>Viridiplantae</taxon>
        <taxon>Streptophyta</taxon>
        <taxon>Embryophyta</taxon>
        <taxon>Tracheophyta</taxon>
        <taxon>Spermatophyta</taxon>
        <taxon>Magnoliopsida</taxon>
        <taxon>eudicotyledons</taxon>
        <taxon>Gunneridae</taxon>
        <taxon>Pentapetalae</taxon>
        <taxon>rosids</taxon>
        <taxon>fabids</taxon>
        <taxon>Rosales</taxon>
        <taxon>Moraceae</taxon>
        <taxon>Moreae</taxon>
        <taxon>Morus</taxon>
    </lineage>
</organism>